<proteinExistence type="predicted"/>
<organism evidence="1 2">
    <name type="scientific">Cochliobolus carbonum (strain 26-R-13)</name>
    <name type="common">Maize leaf spot fungus</name>
    <name type="synonym">Bipolaris zeicola</name>
    <dbReference type="NCBI Taxonomy" id="930089"/>
    <lineage>
        <taxon>Eukaryota</taxon>
        <taxon>Fungi</taxon>
        <taxon>Dikarya</taxon>
        <taxon>Ascomycota</taxon>
        <taxon>Pezizomycotina</taxon>
        <taxon>Dothideomycetes</taxon>
        <taxon>Pleosporomycetidae</taxon>
        <taxon>Pleosporales</taxon>
        <taxon>Pleosporineae</taxon>
        <taxon>Pleosporaceae</taxon>
        <taxon>Bipolaris</taxon>
    </lineage>
</organism>
<accession>W6Y4M7</accession>
<dbReference type="EMBL" id="KI964623">
    <property type="protein sequence ID" value="EUC32838.1"/>
    <property type="molecule type" value="Genomic_DNA"/>
</dbReference>
<dbReference type="AlphaFoldDB" id="W6Y4M7"/>
<name>W6Y4M7_COCC2</name>
<evidence type="ECO:0000313" key="2">
    <source>
        <dbReference type="Proteomes" id="UP000053841"/>
    </source>
</evidence>
<dbReference type="RefSeq" id="XP_007712860.1">
    <property type="nucleotide sequence ID" value="XM_007714670.1"/>
</dbReference>
<gene>
    <name evidence="1" type="ORF">COCCADRAFT_97615</name>
</gene>
<dbReference type="HOGENOM" id="CLU_2711503_0_0_1"/>
<evidence type="ECO:0000313" key="1">
    <source>
        <dbReference type="EMBL" id="EUC32838.1"/>
    </source>
</evidence>
<protein>
    <submittedName>
        <fullName evidence="1">Uncharacterized protein</fullName>
    </submittedName>
</protein>
<dbReference type="Proteomes" id="UP000053841">
    <property type="component" value="Unassembled WGS sequence"/>
</dbReference>
<sequence>RPESIHHVSAIATCMTRTRLRPFGPCTGHGPPPLQVSPGITRLWHARWSLYLTKNRSRLLIPSRSDSRITLLH</sequence>
<dbReference type="KEGG" id="bze:COCCADRAFT_97615"/>
<dbReference type="GeneID" id="19154404"/>
<feature type="non-terminal residue" evidence="1">
    <location>
        <position position="1"/>
    </location>
</feature>
<keyword evidence="2" id="KW-1185">Reference proteome</keyword>
<reference evidence="1 2" key="1">
    <citation type="journal article" date="2013" name="PLoS Genet.">
        <title>Comparative genome structure, secondary metabolite, and effector coding capacity across Cochliobolus pathogens.</title>
        <authorList>
            <person name="Condon B.J."/>
            <person name="Leng Y."/>
            <person name="Wu D."/>
            <person name="Bushley K.E."/>
            <person name="Ohm R.A."/>
            <person name="Otillar R."/>
            <person name="Martin J."/>
            <person name="Schackwitz W."/>
            <person name="Grimwood J."/>
            <person name="MohdZainudin N."/>
            <person name="Xue C."/>
            <person name="Wang R."/>
            <person name="Manning V.A."/>
            <person name="Dhillon B."/>
            <person name="Tu Z.J."/>
            <person name="Steffenson B.J."/>
            <person name="Salamov A."/>
            <person name="Sun H."/>
            <person name="Lowry S."/>
            <person name="LaButti K."/>
            <person name="Han J."/>
            <person name="Copeland A."/>
            <person name="Lindquist E."/>
            <person name="Barry K."/>
            <person name="Schmutz J."/>
            <person name="Baker S.E."/>
            <person name="Ciuffetti L.M."/>
            <person name="Grigoriev I.V."/>
            <person name="Zhong S."/>
            <person name="Turgeon B.G."/>
        </authorList>
    </citation>
    <scope>NUCLEOTIDE SEQUENCE [LARGE SCALE GENOMIC DNA]</scope>
    <source>
        <strain evidence="1 2">26-R-13</strain>
    </source>
</reference>